<evidence type="ECO:0000313" key="4">
    <source>
        <dbReference type="Proteomes" id="UP000076837"/>
    </source>
</evidence>
<dbReference type="PIRSF" id="PIRSF037514">
    <property type="entry name" value="Rab_ger_ger_transf_A_fun"/>
    <property type="match status" value="1"/>
</dbReference>
<dbReference type="PANTHER" id="PTHR11787">
    <property type="entry name" value="RAB GDP-DISSOCIATION INHIBITOR"/>
    <property type="match status" value="1"/>
</dbReference>
<gene>
    <name evidence="3" type="ORF">ST47_g10003</name>
</gene>
<dbReference type="InterPro" id="IPR017230">
    <property type="entry name" value="Mrs6"/>
</dbReference>
<dbReference type="EMBL" id="JYNV01000322">
    <property type="protein sequence ID" value="KZM18764.1"/>
    <property type="molecule type" value="Genomic_DNA"/>
</dbReference>
<evidence type="ECO:0000256" key="2">
    <source>
        <dbReference type="PIRNR" id="PIRNR037514"/>
    </source>
</evidence>
<dbReference type="GO" id="GO:0007264">
    <property type="term" value="P:small GTPase-mediated signal transduction"/>
    <property type="evidence" value="ECO:0007669"/>
    <property type="project" value="UniProtKB-UniRule"/>
</dbReference>
<evidence type="ECO:0000313" key="3">
    <source>
        <dbReference type="EMBL" id="KZM18764.1"/>
    </source>
</evidence>
<dbReference type="GO" id="GO:0005968">
    <property type="term" value="C:Rab-protein geranylgeranyltransferase complex"/>
    <property type="evidence" value="ECO:0007669"/>
    <property type="project" value="TreeGrafter"/>
</dbReference>
<evidence type="ECO:0000256" key="1">
    <source>
        <dbReference type="ARBA" id="ARBA00005593"/>
    </source>
</evidence>
<organism evidence="3 4">
    <name type="scientific">Didymella rabiei</name>
    <name type="common">Chickpea ascochyta blight fungus</name>
    <name type="synonym">Mycosphaerella rabiei</name>
    <dbReference type="NCBI Taxonomy" id="5454"/>
    <lineage>
        <taxon>Eukaryota</taxon>
        <taxon>Fungi</taxon>
        <taxon>Dikarya</taxon>
        <taxon>Ascomycota</taxon>
        <taxon>Pezizomycotina</taxon>
        <taxon>Dothideomycetes</taxon>
        <taxon>Pleosporomycetidae</taxon>
        <taxon>Pleosporales</taxon>
        <taxon>Pleosporineae</taxon>
        <taxon>Didymellaceae</taxon>
        <taxon>Ascochyta</taxon>
    </lineage>
</organism>
<reference evidence="3 4" key="1">
    <citation type="journal article" date="2016" name="Sci. Rep.">
        <title>Draft genome sequencing and secretome analysis of fungal phytopathogen Ascochyta rabiei provides insight into the necrotrophic effector repertoire.</title>
        <authorList>
            <person name="Verma S."/>
            <person name="Gazara R.K."/>
            <person name="Nizam S."/>
            <person name="Parween S."/>
            <person name="Chattopadhyay D."/>
            <person name="Verma P.K."/>
        </authorList>
    </citation>
    <scope>NUCLEOTIDE SEQUENCE [LARGE SCALE GENOMIC DNA]</scope>
    <source>
        <strain evidence="3 4">ArDII</strain>
    </source>
</reference>
<dbReference type="AlphaFoldDB" id="A0A162W385"/>
<dbReference type="PRINTS" id="PR00891">
    <property type="entry name" value="RABGDIREP"/>
</dbReference>
<dbReference type="Gene3D" id="3.50.50.60">
    <property type="entry name" value="FAD/NAD(P)-binding domain"/>
    <property type="match status" value="1"/>
</dbReference>
<dbReference type="GO" id="GO:0005829">
    <property type="term" value="C:cytosol"/>
    <property type="evidence" value="ECO:0007669"/>
    <property type="project" value="TreeGrafter"/>
</dbReference>
<comment type="caution">
    <text evidence="3">The sequence shown here is derived from an EMBL/GenBank/DDBJ whole genome shotgun (WGS) entry which is preliminary data.</text>
</comment>
<comment type="similarity">
    <text evidence="1 2">Belongs to the Rab GDI family.</text>
</comment>
<dbReference type="SUPFAM" id="SSF54373">
    <property type="entry name" value="FAD-linked reductases, C-terminal domain"/>
    <property type="match status" value="1"/>
</dbReference>
<dbReference type="SUPFAM" id="SSF51905">
    <property type="entry name" value="FAD/NAD(P)-binding domain"/>
    <property type="match status" value="1"/>
</dbReference>
<proteinExistence type="inferred from homology"/>
<name>A0A162W385_DIDRA</name>
<dbReference type="FunFam" id="1.10.405.10:FF:000003">
    <property type="entry name" value="Rab proteins geranylgeranyltransferase component A"/>
    <property type="match status" value="1"/>
</dbReference>
<dbReference type="GO" id="GO:0016192">
    <property type="term" value="P:vesicle-mediated transport"/>
    <property type="evidence" value="ECO:0007669"/>
    <property type="project" value="TreeGrafter"/>
</dbReference>
<accession>A0A162W385</accession>
<protein>
    <recommendedName>
        <fullName evidence="2">Rab proteins geranylgeranyltransferase</fullName>
    </recommendedName>
</protein>
<dbReference type="GO" id="GO:0005634">
    <property type="term" value="C:nucleus"/>
    <property type="evidence" value="ECO:0007669"/>
    <property type="project" value="TreeGrafter"/>
</dbReference>
<dbReference type="PANTHER" id="PTHR11787:SF4">
    <property type="entry name" value="CHM, RAB ESCORT PROTEIN 1"/>
    <property type="match status" value="1"/>
</dbReference>
<keyword evidence="4" id="KW-1185">Reference proteome</keyword>
<dbReference type="GO" id="GO:0005092">
    <property type="term" value="F:GDP-dissociation inhibitor activity"/>
    <property type="evidence" value="ECO:0007669"/>
    <property type="project" value="UniProtKB-UniRule"/>
</dbReference>
<dbReference type="Proteomes" id="UP000076837">
    <property type="component" value="Unassembled WGS sequence"/>
</dbReference>
<dbReference type="STRING" id="5454.A0A162W385"/>
<dbReference type="Pfam" id="PF00996">
    <property type="entry name" value="GDI"/>
    <property type="match status" value="1"/>
</dbReference>
<dbReference type="Gene3D" id="1.10.405.10">
    <property type="entry name" value="Guanine Nucleotide Dissociation Inhibitor, domain 1"/>
    <property type="match status" value="1"/>
</dbReference>
<sequence>METLDNTSWDVLIVGTGLQQSLLALALSRSGKKILHIDENDYYGGAEAAFSLQEVEEWAARVDAAGERAGFDSVAITKPEPAGVDNAQTKLGFSRAYSLALSPQIIYARSTLLQHLVSSRVYRQLEFLAVGSWWVYAADTEGETSSTLPGKLLRVPNGREDVFQDHQLDFKAKRALMKFLRFITEYEEQTEVWDAHRQQPFFDFLAEQFRVPATLQGPLLALALSPSSSSQTTTEYALPRIARHLRSIGIFGAGFGAVIPKWGGLAEISQVSCRACAVGGGVYVLGKGLSSDPTEAATTDDGLKLRLKDGEAVSTKWIVGGLEAAKKTSCCRSTTVVSSALAPLFPPIAEEAPAPASAVVVFPSGSLNLDGEDKELPPVHIFVHSSDTGECPSGQCILYAFTSLSSEKGFNLLKRAIDALLVSVEVSPQPSVLLSVQYRQRASAGNESHLPNDDHILHFRSPPMDLAFDDAVLDNVKELWQRIAGDEGGEFLVFQDREVYDDDE</sequence>
<dbReference type="OrthoDB" id="1923006at2759"/>
<dbReference type="InterPro" id="IPR018203">
    <property type="entry name" value="GDP_dissociation_inhibitor"/>
</dbReference>
<dbReference type="InterPro" id="IPR036188">
    <property type="entry name" value="FAD/NAD-bd_sf"/>
</dbReference>
<dbReference type="Gene3D" id="3.30.519.10">
    <property type="entry name" value="Guanine Nucleotide Dissociation Inhibitor, domain 2"/>
    <property type="match status" value="1"/>
</dbReference>